<dbReference type="KEGG" id="cci:CC1G_15524"/>
<proteinExistence type="predicted"/>
<dbReference type="VEuPathDB" id="FungiDB:CC1G_15524"/>
<reference evidence="2 3" key="1">
    <citation type="journal article" date="2010" name="Proc. Natl. Acad. Sci. U.S.A.">
        <title>Insights into evolution of multicellular fungi from the assembled chromosomes of the mushroom Coprinopsis cinerea (Coprinus cinereus).</title>
        <authorList>
            <person name="Stajich J.E."/>
            <person name="Wilke S.K."/>
            <person name="Ahren D."/>
            <person name="Au C.H."/>
            <person name="Birren B.W."/>
            <person name="Borodovsky M."/>
            <person name="Burns C."/>
            <person name="Canback B."/>
            <person name="Casselton L.A."/>
            <person name="Cheng C.K."/>
            <person name="Deng J."/>
            <person name="Dietrich F.S."/>
            <person name="Fargo D.C."/>
            <person name="Farman M.L."/>
            <person name="Gathman A.C."/>
            <person name="Goldberg J."/>
            <person name="Guigo R."/>
            <person name="Hoegger P.J."/>
            <person name="Hooker J.B."/>
            <person name="Huggins A."/>
            <person name="James T.Y."/>
            <person name="Kamada T."/>
            <person name="Kilaru S."/>
            <person name="Kodira C."/>
            <person name="Kues U."/>
            <person name="Kupfer D."/>
            <person name="Kwan H.S."/>
            <person name="Lomsadze A."/>
            <person name="Li W."/>
            <person name="Lilly W.W."/>
            <person name="Ma L.J."/>
            <person name="Mackey A.J."/>
            <person name="Manning G."/>
            <person name="Martin F."/>
            <person name="Muraguchi H."/>
            <person name="Natvig D.O."/>
            <person name="Palmerini H."/>
            <person name="Ramesh M.A."/>
            <person name="Rehmeyer C.J."/>
            <person name="Roe B.A."/>
            <person name="Shenoy N."/>
            <person name="Stanke M."/>
            <person name="Ter-Hovhannisyan V."/>
            <person name="Tunlid A."/>
            <person name="Velagapudi R."/>
            <person name="Vision T.J."/>
            <person name="Zeng Q."/>
            <person name="Zolan M.E."/>
            <person name="Pukkila P.J."/>
        </authorList>
    </citation>
    <scope>NUCLEOTIDE SEQUENCE [LARGE SCALE GENOMIC DNA]</scope>
    <source>
        <strain evidence="3">Okayama-7 / 130 / ATCC MYA-4618 / FGSC 9003</strain>
    </source>
</reference>
<evidence type="ECO:0000313" key="2">
    <source>
        <dbReference type="EMBL" id="EFI27489.1"/>
    </source>
</evidence>
<dbReference type="InParanoid" id="D6RNA5"/>
<comment type="caution">
    <text evidence="2">The sequence shown here is derived from an EMBL/GenBank/DDBJ whole genome shotgun (WGS) entry which is preliminary data.</text>
</comment>
<dbReference type="HOGENOM" id="CLU_078267_0_0_1"/>
<dbReference type="RefSeq" id="XP_002910983.1">
    <property type="nucleotide sequence ID" value="XM_002910937.1"/>
</dbReference>
<evidence type="ECO:0000313" key="3">
    <source>
        <dbReference type="Proteomes" id="UP000001861"/>
    </source>
</evidence>
<evidence type="ECO:0000256" key="1">
    <source>
        <dbReference type="SAM" id="Coils"/>
    </source>
</evidence>
<organism evidence="2 3">
    <name type="scientific">Coprinopsis cinerea (strain Okayama-7 / 130 / ATCC MYA-4618 / FGSC 9003)</name>
    <name type="common">Inky cap fungus</name>
    <name type="synonym">Hormographiella aspergillata</name>
    <dbReference type="NCBI Taxonomy" id="240176"/>
    <lineage>
        <taxon>Eukaryota</taxon>
        <taxon>Fungi</taxon>
        <taxon>Dikarya</taxon>
        <taxon>Basidiomycota</taxon>
        <taxon>Agaricomycotina</taxon>
        <taxon>Agaricomycetes</taxon>
        <taxon>Agaricomycetidae</taxon>
        <taxon>Agaricales</taxon>
        <taxon>Agaricineae</taxon>
        <taxon>Psathyrellaceae</taxon>
        <taxon>Coprinopsis</taxon>
    </lineage>
</organism>
<keyword evidence="3" id="KW-1185">Reference proteome</keyword>
<keyword evidence="1" id="KW-0175">Coiled coil</keyword>
<dbReference type="GeneID" id="9379012"/>
<name>D6RNA5_COPC7</name>
<dbReference type="Proteomes" id="UP000001861">
    <property type="component" value="Unassembled WGS sequence"/>
</dbReference>
<sequence>MAQVACTFTRAMTFTSPDKFDIVSMDAMVSGHFRGHNDSTIQANKINLHNYLAHRTDDTYPLPPNMDSDPDRTPPGLALLDLETATNPAVDAAFQLEADYSRFDRWALQFDKGHTFPPCGNPQCSNGCSGPVDEGMWCLPCWLDHGAGFEKCKLVDEYLKQTLCEEGYLTPETAPAFLEDYWRMKSDVMLEETPSTCLAGLDGRVTHALDRASDLLSHSRDLLLNPLLHARRCSQKLAELEEVLASLRKENIRIANANLRARKRWMYMSDVVDQSITKLYAKNVEPRKALEEGRETLWRCQYMRLLLES</sequence>
<dbReference type="AlphaFoldDB" id="D6RNA5"/>
<dbReference type="EMBL" id="AACS02000006">
    <property type="protein sequence ID" value="EFI27489.1"/>
    <property type="molecule type" value="Genomic_DNA"/>
</dbReference>
<feature type="coiled-coil region" evidence="1">
    <location>
        <begin position="230"/>
        <end position="257"/>
    </location>
</feature>
<accession>D6RNA5</accession>
<protein>
    <submittedName>
        <fullName evidence="2">Uncharacterized protein</fullName>
    </submittedName>
</protein>
<gene>
    <name evidence="2" type="ORF">CC1G_15524</name>
</gene>